<protein>
    <recommendedName>
        <fullName evidence="3">Peptidase A1 domain-containing protein</fullName>
    </recommendedName>
</protein>
<dbReference type="EMBL" id="BQKI01000071">
    <property type="protein sequence ID" value="GJN13754.1"/>
    <property type="molecule type" value="Genomic_DNA"/>
</dbReference>
<dbReference type="Gene3D" id="2.40.70.10">
    <property type="entry name" value="Acid Proteases"/>
    <property type="match status" value="1"/>
</dbReference>
<organism evidence="4 5">
    <name type="scientific">Eleusine coracana subsp. coracana</name>
    <dbReference type="NCBI Taxonomy" id="191504"/>
    <lineage>
        <taxon>Eukaryota</taxon>
        <taxon>Viridiplantae</taxon>
        <taxon>Streptophyta</taxon>
        <taxon>Embryophyta</taxon>
        <taxon>Tracheophyta</taxon>
        <taxon>Spermatophyta</taxon>
        <taxon>Magnoliopsida</taxon>
        <taxon>Liliopsida</taxon>
        <taxon>Poales</taxon>
        <taxon>Poaceae</taxon>
        <taxon>PACMAD clade</taxon>
        <taxon>Chloridoideae</taxon>
        <taxon>Cynodonteae</taxon>
        <taxon>Eleusininae</taxon>
        <taxon>Eleusine</taxon>
    </lineage>
</organism>
<dbReference type="PROSITE" id="PS51767">
    <property type="entry name" value="PEPTIDASE_A1"/>
    <property type="match status" value="1"/>
</dbReference>
<evidence type="ECO:0000313" key="4">
    <source>
        <dbReference type="EMBL" id="GJN13754.1"/>
    </source>
</evidence>
<dbReference type="InterPro" id="IPR021109">
    <property type="entry name" value="Peptidase_aspartic_dom_sf"/>
</dbReference>
<dbReference type="InterPro" id="IPR051708">
    <property type="entry name" value="Plant_Aspart_Prot_A1"/>
</dbReference>
<feature type="domain" description="Peptidase A1" evidence="3">
    <location>
        <begin position="1"/>
        <end position="143"/>
    </location>
</feature>
<dbReference type="InterPro" id="IPR032799">
    <property type="entry name" value="TAXi_C"/>
</dbReference>
<evidence type="ECO:0000256" key="2">
    <source>
        <dbReference type="ARBA" id="ARBA00022801"/>
    </source>
</evidence>
<accession>A0AAV5DRP8</accession>
<evidence type="ECO:0000259" key="3">
    <source>
        <dbReference type="PROSITE" id="PS51767"/>
    </source>
</evidence>
<keyword evidence="5" id="KW-1185">Reference proteome</keyword>
<proteinExistence type="predicted"/>
<gene>
    <name evidence="4" type="primary">gb00496</name>
    <name evidence="4" type="ORF">PR202_gb00496</name>
</gene>
<evidence type="ECO:0000256" key="1">
    <source>
        <dbReference type="ARBA" id="ARBA00022670"/>
    </source>
</evidence>
<dbReference type="SUPFAM" id="SSF50630">
    <property type="entry name" value="Acid proteases"/>
    <property type="match status" value="1"/>
</dbReference>
<keyword evidence="1" id="KW-0645">Protease</keyword>
<dbReference type="PANTHER" id="PTHR47967">
    <property type="entry name" value="OS07G0603500 PROTEIN-RELATED"/>
    <property type="match status" value="1"/>
</dbReference>
<dbReference type="GO" id="GO:0008233">
    <property type="term" value="F:peptidase activity"/>
    <property type="evidence" value="ECO:0007669"/>
    <property type="project" value="UniProtKB-KW"/>
</dbReference>
<evidence type="ECO:0000313" key="5">
    <source>
        <dbReference type="Proteomes" id="UP001054889"/>
    </source>
</evidence>
<keyword evidence="2" id="KW-0378">Hydrolase</keyword>
<dbReference type="AlphaFoldDB" id="A0AAV5DRP8"/>
<sequence length="147" mass="16602">MTIDGKRLEVDSSEFRRQLMIVDSGTDDTFLSSPVYYAFDYAMAVAMRDKGYVRDYNAMAVCFSKSARGSVNWSGLPKVEMKFLRADLTLPPQNVFHEQPDGRICLAFHPDVAGVAGVQILGNKATRLFRVVYDLQMMTFRFQAHAC</sequence>
<name>A0AAV5DRP8_ELECO</name>
<comment type="caution">
    <text evidence="4">The sequence shown here is derived from an EMBL/GenBank/DDBJ whole genome shotgun (WGS) entry which is preliminary data.</text>
</comment>
<reference evidence="4" key="1">
    <citation type="journal article" date="2018" name="DNA Res.">
        <title>Multiple hybrid de novo genome assembly of finger millet, an orphan allotetraploid crop.</title>
        <authorList>
            <person name="Hatakeyama M."/>
            <person name="Aluri S."/>
            <person name="Balachadran M.T."/>
            <person name="Sivarajan S.R."/>
            <person name="Patrignani A."/>
            <person name="Gruter S."/>
            <person name="Poveda L."/>
            <person name="Shimizu-Inatsugi R."/>
            <person name="Baeten J."/>
            <person name="Francoijs K.J."/>
            <person name="Nataraja K.N."/>
            <person name="Reddy Y.A.N."/>
            <person name="Phadnis S."/>
            <person name="Ravikumar R.L."/>
            <person name="Schlapbach R."/>
            <person name="Sreeman S.M."/>
            <person name="Shimizu K.K."/>
        </authorList>
    </citation>
    <scope>NUCLEOTIDE SEQUENCE</scope>
</reference>
<dbReference type="Pfam" id="PF14541">
    <property type="entry name" value="TAXi_C"/>
    <property type="match status" value="1"/>
</dbReference>
<dbReference type="Proteomes" id="UP001054889">
    <property type="component" value="Unassembled WGS sequence"/>
</dbReference>
<reference evidence="4" key="2">
    <citation type="submission" date="2021-12" db="EMBL/GenBank/DDBJ databases">
        <title>Resequencing data analysis of finger millet.</title>
        <authorList>
            <person name="Hatakeyama M."/>
            <person name="Aluri S."/>
            <person name="Balachadran M.T."/>
            <person name="Sivarajan S.R."/>
            <person name="Poveda L."/>
            <person name="Shimizu-Inatsugi R."/>
            <person name="Schlapbach R."/>
            <person name="Sreeman S.M."/>
            <person name="Shimizu K.K."/>
        </authorList>
    </citation>
    <scope>NUCLEOTIDE SEQUENCE</scope>
</reference>
<dbReference type="PANTHER" id="PTHR47967:SF57">
    <property type="entry name" value="PEPTIDASE A1 DOMAIN-CONTAINING PROTEIN"/>
    <property type="match status" value="1"/>
</dbReference>
<dbReference type="InterPro" id="IPR033121">
    <property type="entry name" value="PEPTIDASE_A1"/>
</dbReference>
<dbReference type="GO" id="GO:0006508">
    <property type="term" value="P:proteolysis"/>
    <property type="evidence" value="ECO:0007669"/>
    <property type="project" value="UniProtKB-KW"/>
</dbReference>